<dbReference type="AlphaFoldDB" id="A0A401FZW4"/>
<name>A0A401FZW4_9BACT</name>
<dbReference type="RefSeq" id="WP_124329681.1">
    <property type="nucleotide sequence ID" value="NZ_BEXT01000001.1"/>
</dbReference>
<reference evidence="2" key="2">
    <citation type="submission" date="2019-01" db="EMBL/GenBank/DDBJ databases">
        <title>Genome sequence of Desulfonema ishimotonii strain Tokyo 01.</title>
        <authorList>
            <person name="Fukui M."/>
        </authorList>
    </citation>
    <scope>NUCLEOTIDE SEQUENCE [LARGE SCALE GENOMIC DNA]</scope>
    <source>
        <strain evidence="2">Tokyo 01</strain>
    </source>
</reference>
<comment type="caution">
    <text evidence="1">The sequence shown here is derived from an EMBL/GenBank/DDBJ whole genome shotgun (WGS) entry which is preliminary data.</text>
</comment>
<accession>A0A401FZW4</accession>
<sequence length="131" mass="15418">MITKDEWAEIEQTLNARPFSGVTLMADGYKLELYSTWEGIGNKNRIRVYVNDKVKGRWTIEDCEVRSRFYCRTEKALFPKKKQRELKRVGVKDSDQKIASYWPEWTSFRKLKAHLVRNNTEIELIATGEGL</sequence>
<organism evidence="1 2">
    <name type="scientific">Desulfonema ishimotonii</name>
    <dbReference type="NCBI Taxonomy" id="45657"/>
    <lineage>
        <taxon>Bacteria</taxon>
        <taxon>Pseudomonadati</taxon>
        <taxon>Thermodesulfobacteriota</taxon>
        <taxon>Desulfobacteria</taxon>
        <taxon>Desulfobacterales</taxon>
        <taxon>Desulfococcaceae</taxon>
        <taxon>Desulfonema</taxon>
    </lineage>
</organism>
<evidence type="ECO:0000313" key="2">
    <source>
        <dbReference type="Proteomes" id="UP000288096"/>
    </source>
</evidence>
<dbReference type="OrthoDB" id="6165634at2"/>
<protein>
    <submittedName>
        <fullName evidence="1">Uncharacterized protein</fullName>
    </submittedName>
</protein>
<gene>
    <name evidence="1" type="ORF">DENIS_3486</name>
</gene>
<dbReference type="EMBL" id="BEXT01000001">
    <property type="protein sequence ID" value="GBC62514.1"/>
    <property type="molecule type" value="Genomic_DNA"/>
</dbReference>
<proteinExistence type="predicted"/>
<keyword evidence="2" id="KW-1185">Reference proteome</keyword>
<dbReference type="Proteomes" id="UP000288096">
    <property type="component" value="Unassembled WGS sequence"/>
</dbReference>
<reference evidence="2" key="1">
    <citation type="submission" date="2017-11" db="EMBL/GenBank/DDBJ databases">
        <authorList>
            <person name="Watanabe M."/>
            <person name="Kojima H."/>
        </authorList>
    </citation>
    <scope>NUCLEOTIDE SEQUENCE [LARGE SCALE GENOMIC DNA]</scope>
    <source>
        <strain evidence="2">Tokyo 01</strain>
    </source>
</reference>
<evidence type="ECO:0000313" key="1">
    <source>
        <dbReference type="EMBL" id="GBC62514.1"/>
    </source>
</evidence>